<dbReference type="Proteomes" id="UP000299102">
    <property type="component" value="Unassembled WGS sequence"/>
</dbReference>
<comment type="caution">
    <text evidence="1">The sequence shown here is derived from an EMBL/GenBank/DDBJ whole genome shotgun (WGS) entry which is preliminary data.</text>
</comment>
<organism evidence="1 2">
    <name type="scientific">Eumeta variegata</name>
    <name type="common">Bagworm moth</name>
    <name type="synonym">Eumeta japonica</name>
    <dbReference type="NCBI Taxonomy" id="151549"/>
    <lineage>
        <taxon>Eukaryota</taxon>
        <taxon>Metazoa</taxon>
        <taxon>Ecdysozoa</taxon>
        <taxon>Arthropoda</taxon>
        <taxon>Hexapoda</taxon>
        <taxon>Insecta</taxon>
        <taxon>Pterygota</taxon>
        <taxon>Neoptera</taxon>
        <taxon>Endopterygota</taxon>
        <taxon>Lepidoptera</taxon>
        <taxon>Glossata</taxon>
        <taxon>Ditrysia</taxon>
        <taxon>Tineoidea</taxon>
        <taxon>Psychidae</taxon>
        <taxon>Oiketicinae</taxon>
        <taxon>Eumeta</taxon>
    </lineage>
</organism>
<proteinExistence type="predicted"/>
<gene>
    <name evidence="1" type="ORF">EVAR_41397_1</name>
</gene>
<protein>
    <submittedName>
        <fullName evidence="1">Uncharacterized protein</fullName>
    </submittedName>
</protein>
<sequence>MDNQVYRKAEGRVEPAISGYSQVAVSSSKLLFFQTEGYKTYSLHATAQCEARRANDCHQQGESNIPHGWLSTNFFLFLQNCTTPKHKASS</sequence>
<reference evidence="1 2" key="1">
    <citation type="journal article" date="2019" name="Commun. Biol.">
        <title>The bagworm genome reveals a unique fibroin gene that provides high tensile strength.</title>
        <authorList>
            <person name="Kono N."/>
            <person name="Nakamura H."/>
            <person name="Ohtoshi R."/>
            <person name="Tomita M."/>
            <person name="Numata K."/>
            <person name="Arakawa K."/>
        </authorList>
    </citation>
    <scope>NUCLEOTIDE SEQUENCE [LARGE SCALE GENOMIC DNA]</scope>
</reference>
<dbReference type="AlphaFoldDB" id="A0A4C1WZE2"/>
<dbReference type="EMBL" id="BGZK01000687">
    <property type="protein sequence ID" value="GBP56210.1"/>
    <property type="molecule type" value="Genomic_DNA"/>
</dbReference>
<evidence type="ECO:0000313" key="1">
    <source>
        <dbReference type="EMBL" id="GBP56210.1"/>
    </source>
</evidence>
<name>A0A4C1WZE2_EUMVA</name>
<evidence type="ECO:0000313" key="2">
    <source>
        <dbReference type="Proteomes" id="UP000299102"/>
    </source>
</evidence>
<keyword evidence="2" id="KW-1185">Reference proteome</keyword>
<accession>A0A4C1WZE2</accession>